<comment type="caution">
    <text evidence="1">The sequence shown here is derived from an EMBL/GenBank/DDBJ whole genome shotgun (WGS) entry which is preliminary data.</text>
</comment>
<proteinExistence type="predicted"/>
<dbReference type="EMBL" id="CADEAL010004094">
    <property type="protein sequence ID" value="CAB1451620.1"/>
    <property type="molecule type" value="Genomic_DNA"/>
</dbReference>
<protein>
    <submittedName>
        <fullName evidence="1">Uncharacterized protein</fullName>
    </submittedName>
</protein>
<dbReference type="Proteomes" id="UP001153269">
    <property type="component" value="Unassembled WGS sequence"/>
</dbReference>
<evidence type="ECO:0000313" key="1">
    <source>
        <dbReference type="EMBL" id="CAB1451620.1"/>
    </source>
</evidence>
<name>A0A9N7Z539_PLEPL</name>
<keyword evidence="2" id="KW-1185">Reference proteome</keyword>
<organism evidence="1 2">
    <name type="scientific">Pleuronectes platessa</name>
    <name type="common">European plaice</name>
    <dbReference type="NCBI Taxonomy" id="8262"/>
    <lineage>
        <taxon>Eukaryota</taxon>
        <taxon>Metazoa</taxon>
        <taxon>Chordata</taxon>
        <taxon>Craniata</taxon>
        <taxon>Vertebrata</taxon>
        <taxon>Euteleostomi</taxon>
        <taxon>Actinopterygii</taxon>
        <taxon>Neopterygii</taxon>
        <taxon>Teleostei</taxon>
        <taxon>Neoteleostei</taxon>
        <taxon>Acanthomorphata</taxon>
        <taxon>Carangaria</taxon>
        <taxon>Pleuronectiformes</taxon>
        <taxon>Pleuronectoidei</taxon>
        <taxon>Pleuronectidae</taxon>
        <taxon>Pleuronectes</taxon>
    </lineage>
</organism>
<accession>A0A9N7Z539</accession>
<gene>
    <name evidence="1" type="ORF">PLEPLA_LOCUS39314</name>
</gene>
<sequence length="128" mass="13774">MPADTVGQGGLGSLHAYLLTSASLSSLWRRRTLPFDPSVLRHRWHSVCINTPASLRLLELSVVISVSCGCSPYPQCLAQCSLSWPSATAGPRQEGCRLGTGPLQTTHGAVVHSEQWGRASHCAEDYTD</sequence>
<reference evidence="1" key="1">
    <citation type="submission" date="2020-03" db="EMBL/GenBank/DDBJ databases">
        <authorList>
            <person name="Weist P."/>
        </authorList>
    </citation>
    <scope>NUCLEOTIDE SEQUENCE</scope>
</reference>
<evidence type="ECO:0000313" key="2">
    <source>
        <dbReference type="Proteomes" id="UP001153269"/>
    </source>
</evidence>
<dbReference type="AlphaFoldDB" id="A0A9N7Z539"/>